<dbReference type="Proteomes" id="UP000192330">
    <property type="component" value="Unassembled WGS sequence"/>
</dbReference>
<dbReference type="PANTHER" id="PTHR37423:SF2">
    <property type="entry name" value="MEMBRANE-BOUND LYTIC MUREIN TRANSGLYCOSYLASE C"/>
    <property type="match status" value="1"/>
</dbReference>
<dbReference type="PANTHER" id="PTHR37423">
    <property type="entry name" value="SOLUBLE LYTIC MUREIN TRANSGLYCOSYLASE-RELATED"/>
    <property type="match status" value="1"/>
</dbReference>
<evidence type="ECO:0000313" key="5">
    <source>
        <dbReference type="EMBL" id="SMD02097.1"/>
    </source>
</evidence>
<dbReference type="Gene3D" id="1.10.530.10">
    <property type="match status" value="1"/>
</dbReference>
<feature type="signal peptide" evidence="3">
    <location>
        <begin position="1"/>
        <end position="22"/>
    </location>
</feature>
<comment type="similarity">
    <text evidence="2">Belongs to the virb1 family.</text>
</comment>
<dbReference type="CDD" id="cd00254">
    <property type="entry name" value="LT-like"/>
    <property type="match status" value="1"/>
</dbReference>
<evidence type="ECO:0000256" key="3">
    <source>
        <dbReference type="SAM" id="SignalP"/>
    </source>
</evidence>
<comment type="similarity">
    <text evidence="1">Belongs to the transglycosylase Slt family.</text>
</comment>
<feature type="chain" id="PRO_5012348291" evidence="3">
    <location>
        <begin position="23"/>
        <end position="208"/>
    </location>
</feature>
<organism evidence="5 6">
    <name type="scientific">Primorskyibacter flagellatus</name>
    <dbReference type="NCBI Taxonomy" id="1387277"/>
    <lineage>
        <taxon>Bacteria</taxon>
        <taxon>Pseudomonadati</taxon>
        <taxon>Pseudomonadota</taxon>
        <taxon>Alphaproteobacteria</taxon>
        <taxon>Rhodobacterales</taxon>
        <taxon>Roseobacteraceae</taxon>
        <taxon>Primorskyibacter</taxon>
    </lineage>
</organism>
<dbReference type="InterPro" id="IPR008258">
    <property type="entry name" value="Transglycosylase_SLT_dom_1"/>
</dbReference>
<dbReference type="SUPFAM" id="SSF53955">
    <property type="entry name" value="Lysozyme-like"/>
    <property type="match status" value="1"/>
</dbReference>
<dbReference type="STRING" id="1387277.SAMN06295998_11921"/>
<accession>A0A1W2DXR5</accession>
<reference evidence="5 6" key="1">
    <citation type="submission" date="2017-04" db="EMBL/GenBank/DDBJ databases">
        <authorList>
            <person name="Afonso C.L."/>
            <person name="Miller P.J."/>
            <person name="Scott M.A."/>
            <person name="Spackman E."/>
            <person name="Goraichik I."/>
            <person name="Dimitrov K.M."/>
            <person name="Suarez D.L."/>
            <person name="Swayne D.E."/>
        </authorList>
    </citation>
    <scope>NUCLEOTIDE SEQUENCE [LARGE SCALE GENOMIC DNA]</scope>
    <source>
        <strain evidence="5 6">CGMCC 1.12644</strain>
    </source>
</reference>
<proteinExistence type="inferred from homology"/>
<evidence type="ECO:0000313" key="6">
    <source>
        <dbReference type="Proteomes" id="UP000192330"/>
    </source>
</evidence>
<keyword evidence="3" id="KW-0732">Signal</keyword>
<evidence type="ECO:0000256" key="1">
    <source>
        <dbReference type="ARBA" id="ARBA00007734"/>
    </source>
</evidence>
<evidence type="ECO:0000259" key="4">
    <source>
        <dbReference type="Pfam" id="PF01464"/>
    </source>
</evidence>
<gene>
    <name evidence="5" type="ORF">SAMN06295998_11921</name>
</gene>
<evidence type="ECO:0000256" key="2">
    <source>
        <dbReference type="ARBA" id="ARBA00009387"/>
    </source>
</evidence>
<dbReference type="EMBL" id="FWYD01000019">
    <property type="protein sequence ID" value="SMD02097.1"/>
    <property type="molecule type" value="Genomic_DNA"/>
</dbReference>
<sequence>MTPRITIMFIIGGLFAASSAAAEPFVINFNTGGSKPRNLVAFTAPDEPQRDEQTASLAAPAPMPARAHAKPEVVEMIRRVGQRYASHPALRAAGISGLDWLHLFQANIEIESAYKISARSHVGAIGLGQLMPATARDLGVNPRDPEQNLDGSARYLLSMLNKFGTPALALAAYNAGPDAVSRHGGIPPFRETQGHVRKVLGVWSRLRS</sequence>
<dbReference type="InterPro" id="IPR023346">
    <property type="entry name" value="Lysozyme-like_dom_sf"/>
</dbReference>
<protein>
    <submittedName>
        <fullName evidence="5">Transglycosylase SLT domain-containing protein</fullName>
    </submittedName>
</protein>
<dbReference type="AlphaFoldDB" id="A0A1W2DXR5"/>
<name>A0A1W2DXR5_9RHOB</name>
<keyword evidence="6" id="KW-1185">Reference proteome</keyword>
<feature type="domain" description="Transglycosylase SLT" evidence="4">
    <location>
        <begin position="102"/>
        <end position="185"/>
    </location>
</feature>
<dbReference type="Pfam" id="PF01464">
    <property type="entry name" value="SLT"/>
    <property type="match status" value="1"/>
</dbReference>